<dbReference type="PROSITE" id="PS50303">
    <property type="entry name" value="PUM_HD"/>
    <property type="match status" value="1"/>
</dbReference>
<evidence type="ECO:0000256" key="2">
    <source>
        <dbReference type="ARBA" id="ARBA00022884"/>
    </source>
</evidence>
<dbReference type="PROSITE" id="PS50302">
    <property type="entry name" value="PUM"/>
    <property type="match status" value="1"/>
</dbReference>
<accession>A0ABR4QA90</accession>
<evidence type="ECO:0000259" key="5">
    <source>
        <dbReference type="PROSITE" id="PS50303"/>
    </source>
</evidence>
<dbReference type="PANTHER" id="PTHR13389">
    <property type="entry name" value="PUMILIO HOMOLOG 3"/>
    <property type="match status" value="1"/>
</dbReference>
<dbReference type="PANTHER" id="PTHR13389:SF0">
    <property type="entry name" value="PUMILIO HOMOLOG 3"/>
    <property type="match status" value="1"/>
</dbReference>
<evidence type="ECO:0000256" key="1">
    <source>
        <dbReference type="ARBA" id="ARBA00022737"/>
    </source>
</evidence>
<dbReference type="Pfam" id="PF08144">
    <property type="entry name" value="CPL"/>
    <property type="match status" value="1"/>
</dbReference>
<dbReference type="InterPro" id="IPR011989">
    <property type="entry name" value="ARM-like"/>
</dbReference>
<name>A0ABR4QA90_9CEST</name>
<dbReference type="SUPFAM" id="SSF48371">
    <property type="entry name" value="ARM repeat"/>
    <property type="match status" value="1"/>
</dbReference>
<dbReference type="Gene3D" id="1.25.10.10">
    <property type="entry name" value="Leucine-rich Repeat Variant"/>
    <property type="match status" value="2"/>
</dbReference>
<proteinExistence type="predicted"/>
<evidence type="ECO:0000313" key="6">
    <source>
        <dbReference type="EMBL" id="KAL5106500.1"/>
    </source>
</evidence>
<dbReference type="Proteomes" id="UP001651158">
    <property type="component" value="Unassembled WGS sequence"/>
</dbReference>
<gene>
    <name evidence="6" type="ORF">TcWFU_000186</name>
</gene>
<dbReference type="InterPro" id="IPR016024">
    <property type="entry name" value="ARM-type_fold"/>
</dbReference>
<keyword evidence="1" id="KW-0677">Repeat</keyword>
<dbReference type="InterPro" id="IPR033133">
    <property type="entry name" value="PUM-HD"/>
</dbReference>
<feature type="compositionally biased region" description="Basic and acidic residues" evidence="4">
    <location>
        <begin position="84"/>
        <end position="95"/>
    </location>
</feature>
<comment type="caution">
    <text evidence="6">The sequence shown here is derived from an EMBL/GenBank/DDBJ whole genome shotgun (WGS) entry which is preliminary data.</text>
</comment>
<feature type="domain" description="PUM-HD" evidence="5">
    <location>
        <begin position="132"/>
        <end position="481"/>
    </location>
</feature>
<dbReference type="EMBL" id="JAKROA010000005">
    <property type="protein sequence ID" value="KAL5106500.1"/>
    <property type="molecule type" value="Genomic_DNA"/>
</dbReference>
<protein>
    <recommendedName>
        <fullName evidence="5">PUM-HD domain-containing protein</fullName>
    </recommendedName>
</protein>
<organism evidence="6 7">
    <name type="scientific">Taenia crassiceps</name>
    <dbReference type="NCBI Taxonomy" id="6207"/>
    <lineage>
        <taxon>Eukaryota</taxon>
        <taxon>Metazoa</taxon>
        <taxon>Spiralia</taxon>
        <taxon>Lophotrochozoa</taxon>
        <taxon>Platyhelminthes</taxon>
        <taxon>Cestoda</taxon>
        <taxon>Eucestoda</taxon>
        <taxon>Cyclophyllidea</taxon>
        <taxon>Taeniidae</taxon>
        <taxon>Taenia</taxon>
    </lineage>
</organism>
<reference evidence="6 7" key="1">
    <citation type="journal article" date="2022" name="Front. Cell. Infect. Microbiol.">
        <title>The Genomes of Two Strains of Taenia crassiceps the Animal Model for the Study of Human Cysticercosis.</title>
        <authorList>
            <person name="Bobes R.J."/>
            <person name="Estrada K."/>
            <person name="Rios-Valencia D.G."/>
            <person name="Calderon-Gallegos A."/>
            <person name="de la Torre P."/>
            <person name="Carrero J.C."/>
            <person name="Sanchez-Flores A."/>
            <person name="Laclette J.P."/>
        </authorList>
    </citation>
    <scope>NUCLEOTIDE SEQUENCE [LARGE SCALE GENOMIC DNA]</scope>
    <source>
        <strain evidence="6">WFUcys</strain>
    </source>
</reference>
<feature type="repeat" description="Pumilio" evidence="3">
    <location>
        <begin position="194"/>
        <end position="229"/>
    </location>
</feature>
<feature type="compositionally biased region" description="Basic and acidic residues" evidence="4">
    <location>
        <begin position="11"/>
        <end position="20"/>
    </location>
</feature>
<feature type="compositionally biased region" description="Acidic residues" evidence="4">
    <location>
        <begin position="693"/>
        <end position="704"/>
    </location>
</feature>
<sequence>MIKRKGGKVGKTKEPIRPKSVEGSALKGSESKPILKGILKKPNNLGHGSGGPDDTWNKRKKKPIKKSVSGNAFTKMDDTALPGDQHKSSEKEKFGNGKSRANKKAKRFYTKKERRQARLTAKKHADVVATLLADWEVLRRDATEASKKHELVEKMLAAAKTKLMDLSRAHDTSRIVESMLQLGTEAQRWVIFAELKDRLRYLAMSQYGKHVVLKLVNYGAKEHRLELFKLFRGYVVKLLRHRHAAEVVEVLYNDYATAAQRALILQEAYGHQFALQLTTNNVQCLHQALDLNPDKRSTILANLNDLLVTMVSKGLMRLSIVQHLLLEYLTVMLQSSDLLKLQTATITSPESTKLVQDVTESTTEETQAPRREERLSALVEAVLEAGIVSMLHTREGVKAALAVLWICPPKERKTLIKSMRTCVVSTAENEHGHIFLMGLLDAVDDTKLLAKTVIKELLDDLEDVICHPHARKVLLYALAPREPRHFAPTLISACLAGGDDSPFTKKPLAMRAIELRAPLIGLLPALLRLLIEPMEEEQGAEAEDPLIRLFVGNAEHTAPLVDRARVVLLAEILIRSSAYELLFSTAASCFKRTGNRETERLAAINAKSSSLLTPEDLAELEQARTRALRHFVTTVLAQPNFQPIGLPTHSTHGSASVEAKRMLQMQRRKRALAIAEAEGVKKRKVTVKAFINVDEDNEAEDGNEMSENPTEPMDTSTAEDDALPPNAPFLERPEGQLLVSRLIQNEKKSGSFEFARLVCELVPEETLQAWLTCNRSCFTLVHLYELNDEEICKQLKKVLSSRKDLITASPLPGAKILAKHLFL</sequence>
<feature type="compositionally biased region" description="Basic residues" evidence="4">
    <location>
        <begin position="1"/>
        <end position="10"/>
    </location>
</feature>
<dbReference type="InterPro" id="IPR012959">
    <property type="entry name" value="CPL_dom"/>
</dbReference>
<evidence type="ECO:0000256" key="4">
    <source>
        <dbReference type="SAM" id="MobiDB-lite"/>
    </source>
</evidence>
<evidence type="ECO:0000256" key="3">
    <source>
        <dbReference type="PROSITE-ProRule" id="PRU00317"/>
    </source>
</evidence>
<dbReference type="InterPro" id="IPR001313">
    <property type="entry name" value="Pumilio_RNA-bd_rpt"/>
</dbReference>
<keyword evidence="7" id="KW-1185">Reference proteome</keyword>
<evidence type="ECO:0000313" key="7">
    <source>
        <dbReference type="Proteomes" id="UP001651158"/>
    </source>
</evidence>
<feature type="region of interest" description="Disordered" evidence="4">
    <location>
        <begin position="1"/>
        <end position="116"/>
    </location>
</feature>
<feature type="compositionally biased region" description="Basic residues" evidence="4">
    <location>
        <begin position="100"/>
        <end position="116"/>
    </location>
</feature>
<feature type="compositionally biased region" description="Polar residues" evidence="4">
    <location>
        <begin position="705"/>
        <end position="716"/>
    </location>
</feature>
<dbReference type="SMART" id="SM00025">
    <property type="entry name" value="Pumilio"/>
    <property type="match status" value="5"/>
</dbReference>
<feature type="region of interest" description="Disordered" evidence="4">
    <location>
        <begin position="693"/>
        <end position="730"/>
    </location>
</feature>
<keyword evidence="2" id="KW-0694">RNA-binding</keyword>
<dbReference type="InterPro" id="IPR040059">
    <property type="entry name" value="PUM3"/>
</dbReference>